<gene>
    <name evidence="10" type="ORF">E2L03_13850</name>
</gene>
<feature type="transmembrane region" description="Helical" evidence="8">
    <location>
        <begin position="379"/>
        <end position="399"/>
    </location>
</feature>
<comment type="caution">
    <text evidence="10">The sequence shown here is derived from an EMBL/GenBank/DDBJ whole genome shotgun (WGS) entry which is preliminary data.</text>
</comment>
<comment type="subcellular location">
    <subcellularLocation>
        <location evidence="1">Membrane</location>
        <topology evidence="1">Multi-pass membrane protein</topology>
    </subcellularLocation>
</comment>
<comment type="similarity">
    <text evidence="2">Belongs to the peptidase S54 family.</text>
</comment>
<keyword evidence="10" id="KW-0645">Protease</keyword>
<name>A0A4Y7WIF2_9BACI</name>
<evidence type="ECO:0000256" key="2">
    <source>
        <dbReference type="ARBA" id="ARBA00009045"/>
    </source>
</evidence>
<dbReference type="EMBL" id="SNUX01000003">
    <property type="protein sequence ID" value="TES48203.1"/>
    <property type="molecule type" value="Genomic_DNA"/>
</dbReference>
<feature type="repeat" description="TPR" evidence="7">
    <location>
        <begin position="475"/>
        <end position="508"/>
    </location>
</feature>
<dbReference type="InterPro" id="IPR022764">
    <property type="entry name" value="Peptidase_S54_rhomboid_dom"/>
</dbReference>
<evidence type="ECO:0000259" key="9">
    <source>
        <dbReference type="Pfam" id="PF01694"/>
    </source>
</evidence>
<feature type="transmembrane region" description="Helical" evidence="8">
    <location>
        <begin position="351"/>
        <end position="367"/>
    </location>
</feature>
<feature type="transmembrane region" description="Helical" evidence="8">
    <location>
        <begin position="299"/>
        <end position="315"/>
    </location>
</feature>
<evidence type="ECO:0000313" key="10">
    <source>
        <dbReference type="EMBL" id="TES48203.1"/>
    </source>
</evidence>
<evidence type="ECO:0000256" key="4">
    <source>
        <dbReference type="ARBA" id="ARBA00022801"/>
    </source>
</evidence>
<dbReference type="PROSITE" id="PS50005">
    <property type="entry name" value="TPR"/>
    <property type="match status" value="1"/>
</dbReference>
<dbReference type="Gene3D" id="1.20.1540.10">
    <property type="entry name" value="Rhomboid-like"/>
    <property type="match status" value="1"/>
</dbReference>
<dbReference type="SMART" id="SM00028">
    <property type="entry name" value="TPR"/>
    <property type="match status" value="3"/>
</dbReference>
<protein>
    <submittedName>
        <fullName evidence="10">Rhomboid family intramembrane serine protease</fullName>
    </submittedName>
</protein>
<evidence type="ECO:0000256" key="1">
    <source>
        <dbReference type="ARBA" id="ARBA00004141"/>
    </source>
</evidence>
<dbReference type="Proteomes" id="UP000298210">
    <property type="component" value="Unassembled WGS sequence"/>
</dbReference>
<dbReference type="SUPFAM" id="SSF48452">
    <property type="entry name" value="TPR-like"/>
    <property type="match status" value="1"/>
</dbReference>
<dbReference type="SUPFAM" id="SSF144091">
    <property type="entry name" value="Rhomboid-like"/>
    <property type="match status" value="1"/>
</dbReference>
<keyword evidence="5 8" id="KW-1133">Transmembrane helix</keyword>
<feature type="transmembrane region" description="Helical" evidence="8">
    <location>
        <begin position="243"/>
        <end position="263"/>
    </location>
</feature>
<feature type="domain" description="Peptidase S54 rhomboid" evidence="9">
    <location>
        <begin position="234"/>
        <end position="367"/>
    </location>
</feature>
<sequence>MTVRKEGIKVNEIAHRYLYWQLIEHYVLHKQFRLLALHDTQAWLEDDSVKPRRIIRLVYSEVDWSNRLKRDISHAKQQFESIYKQLGIWKMQGENIYVMSQPPIDSWEDALTPFEVKGNKGTIRNLALHSSVEEYQTVLDQELANDGVPPLRILSSEEDMMQAIERIRGQVKQINSTRRQNEEKMLQFGKPRFIYALLLSFVVMFFLLETNGGSTNIQVLIDYGAKYNPLIVEGEWWRLVTSMFLHIGLMHLAFNAMALFFLGTAVEQLFGSFRFLIIYFAAGLFGSIVSFAFNDYVSAGASGALFGCFGALLYFGLKHPTLFFRTLGKNILLLLGFNLVLGFIVPGIDNGAHIGGLIGGFLMAALVKMPKEKKKTPFYLSMSALILYVIASLTLVYFGQQQANASPELAVLEGQRLLEAGQYEEAQVFITNGLEIDGRQPQLLFMQAYLDIQQERVQEAKEHLEKALQEQQAFPEAWFNLTLIHIEQENYEQAKETIQQAIQYGEDSQIPDMDYYYEIEQQINEQLASSS</sequence>
<evidence type="ECO:0000256" key="6">
    <source>
        <dbReference type="ARBA" id="ARBA00023136"/>
    </source>
</evidence>
<dbReference type="InterPro" id="IPR050925">
    <property type="entry name" value="Rhomboid_protease_S54"/>
</dbReference>
<reference evidence="10 11" key="1">
    <citation type="submission" date="2019-03" db="EMBL/GenBank/DDBJ databases">
        <authorList>
            <person name="Liu G."/>
        </authorList>
    </citation>
    <scope>NUCLEOTIDE SEQUENCE [LARGE SCALE GENOMIC DNA]</scope>
    <source>
        <strain evidence="10 11">DSM 19099</strain>
    </source>
</reference>
<evidence type="ECO:0000313" key="11">
    <source>
        <dbReference type="Proteomes" id="UP000298210"/>
    </source>
</evidence>
<keyword evidence="3 8" id="KW-0812">Transmembrane</keyword>
<proteinExistence type="inferred from homology"/>
<dbReference type="InterPro" id="IPR035952">
    <property type="entry name" value="Rhomboid-like_sf"/>
</dbReference>
<dbReference type="InterPro" id="IPR019734">
    <property type="entry name" value="TPR_rpt"/>
</dbReference>
<evidence type="ECO:0000256" key="7">
    <source>
        <dbReference type="PROSITE-ProRule" id="PRU00339"/>
    </source>
</evidence>
<evidence type="ECO:0000256" key="8">
    <source>
        <dbReference type="SAM" id="Phobius"/>
    </source>
</evidence>
<dbReference type="GO" id="GO:0016020">
    <property type="term" value="C:membrane"/>
    <property type="evidence" value="ECO:0007669"/>
    <property type="project" value="UniProtKB-SubCell"/>
</dbReference>
<keyword evidence="4" id="KW-0378">Hydrolase</keyword>
<dbReference type="InterPro" id="IPR011990">
    <property type="entry name" value="TPR-like_helical_dom_sf"/>
</dbReference>
<dbReference type="GO" id="GO:0006508">
    <property type="term" value="P:proteolysis"/>
    <property type="evidence" value="ECO:0007669"/>
    <property type="project" value="UniProtKB-KW"/>
</dbReference>
<feature type="transmembrane region" description="Helical" evidence="8">
    <location>
        <begin position="327"/>
        <end position="345"/>
    </location>
</feature>
<dbReference type="PANTHER" id="PTHR43731:SF14">
    <property type="entry name" value="PRESENILIN-ASSOCIATED RHOMBOID-LIKE PROTEIN, MITOCHONDRIAL"/>
    <property type="match status" value="1"/>
</dbReference>
<evidence type="ECO:0000256" key="5">
    <source>
        <dbReference type="ARBA" id="ARBA00022989"/>
    </source>
</evidence>
<dbReference type="Pfam" id="PF14559">
    <property type="entry name" value="TPR_19"/>
    <property type="match status" value="1"/>
</dbReference>
<dbReference type="GO" id="GO:0004252">
    <property type="term" value="F:serine-type endopeptidase activity"/>
    <property type="evidence" value="ECO:0007669"/>
    <property type="project" value="InterPro"/>
</dbReference>
<dbReference type="Gene3D" id="1.25.40.10">
    <property type="entry name" value="Tetratricopeptide repeat domain"/>
    <property type="match status" value="1"/>
</dbReference>
<feature type="transmembrane region" description="Helical" evidence="8">
    <location>
        <begin position="275"/>
        <end position="293"/>
    </location>
</feature>
<dbReference type="PANTHER" id="PTHR43731">
    <property type="entry name" value="RHOMBOID PROTEASE"/>
    <property type="match status" value="1"/>
</dbReference>
<feature type="transmembrane region" description="Helical" evidence="8">
    <location>
        <begin position="192"/>
        <end position="208"/>
    </location>
</feature>
<keyword evidence="6 8" id="KW-0472">Membrane</keyword>
<accession>A0A4Y7WIF2</accession>
<keyword evidence="7" id="KW-0802">TPR repeat</keyword>
<organism evidence="10 11">
    <name type="scientific">Shouchella lehensis</name>
    <dbReference type="NCBI Taxonomy" id="300825"/>
    <lineage>
        <taxon>Bacteria</taxon>
        <taxon>Bacillati</taxon>
        <taxon>Bacillota</taxon>
        <taxon>Bacilli</taxon>
        <taxon>Bacillales</taxon>
        <taxon>Bacillaceae</taxon>
        <taxon>Shouchella</taxon>
    </lineage>
</organism>
<dbReference type="Pfam" id="PF01694">
    <property type="entry name" value="Rhomboid"/>
    <property type="match status" value="1"/>
</dbReference>
<dbReference type="AlphaFoldDB" id="A0A4Y7WIF2"/>
<evidence type="ECO:0000256" key="3">
    <source>
        <dbReference type="ARBA" id="ARBA00022692"/>
    </source>
</evidence>